<feature type="signal peptide" evidence="1">
    <location>
        <begin position="1"/>
        <end position="23"/>
    </location>
</feature>
<dbReference type="GO" id="GO:0017147">
    <property type="term" value="F:Wnt-protein binding"/>
    <property type="evidence" value="ECO:0007669"/>
    <property type="project" value="InterPro"/>
</dbReference>
<evidence type="ECO:0000313" key="2">
    <source>
        <dbReference type="EMBL" id="CAD8196515.1"/>
    </source>
</evidence>
<name>A0A8S1X6L5_9CILI</name>
<dbReference type="PANTHER" id="PTHR31021:SF1">
    <property type="entry name" value="CHROMOSOME UNDETERMINED SCAFFOLD_56, WHOLE GENOME SHOTGUN SEQUENCE"/>
    <property type="match status" value="1"/>
</dbReference>
<dbReference type="EMBL" id="CAJJDO010000113">
    <property type="protein sequence ID" value="CAD8196515.1"/>
    <property type="molecule type" value="Genomic_DNA"/>
</dbReference>
<dbReference type="GO" id="GO:0005886">
    <property type="term" value="C:plasma membrane"/>
    <property type="evidence" value="ECO:0007669"/>
    <property type="project" value="InterPro"/>
</dbReference>
<dbReference type="GO" id="GO:0030178">
    <property type="term" value="P:negative regulation of Wnt signaling pathway"/>
    <property type="evidence" value="ECO:0007669"/>
    <property type="project" value="InterPro"/>
</dbReference>
<dbReference type="OrthoDB" id="315871at2759"/>
<dbReference type="Proteomes" id="UP000689195">
    <property type="component" value="Unassembled WGS sequence"/>
</dbReference>
<dbReference type="PANTHER" id="PTHR31021">
    <property type="entry name" value="ADENOMATOSIS POLYPOSIS COLI DOWN-REGULATED 1"/>
    <property type="match status" value="1"/>
</dbReference>
<proteinExistence type="predicted"/>
<keyword evidence="3" id="KW-1185">Reference proteome</keyword>
<comment type="caution">
    <text evidence="2">The sequence shown here is derived from an EMBL/GenBank/DDBJ whole genome shotgun (WGS) entry which is preliminary data.</text>
</comment>
<feature type="chain" id="PRO_5035866301" evidence="1">
    <location>
        <begin position="24"/>
        <end position="420"/>
    </location>
</feature>
<evidence type="ECO:0000256" key="1">
    <source>
        <dbReference type="SAM" id="SignalP"/>
    </source>
</evidence>
<accession>A0A8S1X6L5</accession>
<dbReference type="InterPro" id="IPR042425">
    <property type="entry name" value="APCDD1"/>
</dbReference>
<keyword evidence="1" id="KW-0732">Signal</keyword>
<dbReference type="AlphaFoldDB" id="A0A8S1X6L5"/>
<protein>
    <submittedName>
        <fullName evidence="2">Uncharacterized protein</fullName>
    </submittedName>
</protein>
<reference evidence="2" key="1">
    <citation type="submission" date="2021-01" db="EMBL/GenBank/DDBJ databases">
        <authorList>
            <consortium name="Genoscope - CEA"/>
            <person name="William W."/>
        </authorList>
    </citation>
    <scope>NUCLEOTIDE SEQUENCE</scope>
</reference>
<sequence>MENYSSTYLIFLLVIISISQIQSQTLDEIKAQIVNEWKSIALELVPLDQGNQVQPTYERRLWNFISDSEFSMKIEVFNDRSGSNRLQTFEGSGIITYQGESNVIQGAFLCQFHLNKTFILTLHTDDLVLQFNQIQNGGITWTKDKPQDITLLPVPAFNKLAGQYLIAYDLIYIRNNYLYMGDVDALGNMASIDEPPRGLCAPLIPSNDDITPLTLDELKEEIVKGVWTSLAKEVRPGLNSEGQVTTSFQTRKFTFPDDSSFTLIVSSYPGPGQTESLMDIEIIGDLIWEEDASAVVPGAQFAQFVVNEFYLTPKTDQMVQNFNQNLPQDLDPFQLNQKANLTKKDFPAFGLSKDTQIKENDLLYQRENRLYLGARPVDGRRPFPTERRTYSLSDDLIDPERSASFAYIIMLNILIFSIWI</sequence>
<gene>
    <name evidence="2" type="ORF">PPENT_87.1.T1130007</name>
</gene>
<evidence type="ECO:0000313" key="3">
    <source>
        <dbReference type="Proteomes" id="UP000689195"/>
    </source>
</evidence>
<organism evidence="2 3">
    <name type="scientific">Paramecium pentaurelia</name>
    <dbReference type="NCBI Taxonomy" id="43138"/>
    <lineage>
        <taxon>Eukaryota</taxon>
        <taxon>Sar</taxon>
        <taxon>Alveolata</taxon>
        <taxon>Ciliophora</taxon>
        <taxon>Intramacronucleata</taxon>
        <taxon>Oligohymenophorea</taxon>
        <taxon>Peniculida</taxon>
        <taxon>Parameciidae</taxon>
        <taxon>Paramecium</taxon>
    </lineage>
</organism>